<evidence type="ECO:0000313" key="2">
    <source>
        <dbReference type="EMBL" id="KPL82362.1"/>
    </source>
</evidence>
<keyword evidence="1" id="KW-0732">Signal</keyword>
<sequence length="143" mass="15276">MRPTHLLRLFVLILANILISACQSEKNPCQSAGEPPSYLTALPTPMPPTTPTPGPSPTPILVKIGGKMVVVDKVVEGPLCNDTWSGTVYVSCKVQVMAWERSPTFLKGCNLTIAPGTVVYVAAHHDAAYYNGCSCHTGEINNP</sequence>
<evidence type="ECO:0000256" key="1">
    <source>
        <dbReference type="SAM" id="SignalP"/>
    </source>
</evidence>
<dbReference type="RefSeq" id="WP_054521837.1">
    <property type="nucleotide sequence ID" value="NZ_LGKO01000005.1"/>
</dbReference>
<proteinExistence type="predicted"/>
<evidence type="ECO:0000313" key="3">
    <source>
        <dbReference type="Proteomes" id="UP000050544"/>
    </source>
</evidence>
<feature type="signal peptide" evidence="1">
    <location>
        <begin position="1"/>
        <end position="21"/>
    </location>
</feature>
<dbReference type="AlphaFoldDB" id="A0A0N8GQ06"/>
<dbReference type="PROSITE" id="PS51257">
    <property type="entry name" value="PROKAR_LIPOPROTEIN"/>
    <property type="match status" value="1"/>
</dbReference>
<comment type="caution">
    <text evidence="2">The sequence shown here is derived from an EMBL/GenBank/DDBJ whole genome shotgun (WGS) entry which is preliminary data.</text>
</comment>
<protein>
    <recommendedName>
        <fullName evidence="4">Lipoprotein</fullName>
    </recommendedName>
</protein>
<feature type="chain" id="PRO_5006025831" description="Lipoprotein" evidence="1">
    <location>
        <begin position="22"/>
        <end position="143"/>
    </location>
</feature>
<reference evidence="2 3" key="1">
    <citation type="submission" date="2015-07" db="EMBL/GenBank/DDBJ databases">
        <title>Whole genome sequence of Thermanaerothrix daxensis DSM 23592.</title>
        <authorList>
            <person name="Hemp J."/>
            <person name="Ward L.M."/>
            <person name="Pace L.A."/>
            <person name="Fischer W.W."/>
        </authorList>
    </citation>
    <scope>NUCLEOTIDE SEQUENCE [LARGE SCALE GENOMIC DNA]</scope>
    <source>
        <strain evidence="2 3">GNS-1</strain>
    </source>
</reference>
<dbReference type="EMBL" id="LGKO01000005">
    <property type="protein sequence ID" value="KPL82362.1"/>
    <property type="molecule type" value="Genomic_DNA"/>
</dbReference>
<dbReference type="STRING" id="869279.SE15_09285"/>
<keyword evidence="3" id="KW-1185">Reference proteome</keyword>
<dbReference type="Proteomes" id="UP000050544">
    <property type="component" value="Unassembled WGS sequence"/>
</dbReference>
<accession>A0A0N8GQ06</accession>
<evidence type="ECO:0008006" key="4">
    <source>
        <dbReference type="Google" id="ProtNLM"/>
    </source>
</evidence>
<gene>
    <name evidence="2" type="ORF">SE15_09285</name>
</gene>
<organism evidence="2 3">
    <name type="scientific">Thermanaerothrix daxensis</name>
    <dbReference type="NCBI Taxonomy" id="869279"/>
    <lineage>
        <taxon>Bacteria</taxon>
        <taxon>Bacillati</taxon>
        <taxon>Chloroflexota</taxon>
        <taxon>Anaerolineae</taxon>
        <taxon>Anaerolineales</taxon>
        <taxon>Anaerolineaceae</taxon>
        <taxon>Thermanaerothrix</taxon>
    </lineage>
</organism>
<name>A0A0N8GQ06_9CHLR</name>